<dbReference type="FunFam" id="3.30.70.270:FF:000001">
    <property type="entry name" value="Diguanylate cyclase domain protein"/>
    <property type="match status" value="1"/>
</dbReference>
<dbReference type="NCBIfam" id="TIGR00254">
    <property type="entry name" value="GGDEF"/>
    <property type="match status" value="1"/>
</dbReference>
<feature type="transmembrane region" description="Helical" evidence="4">
    <location>
        <begin position="180"/>
        <end position="201"/>
    </location>
</feature>
<feature type="transmembrane region" description="Helical" evidence="4">
    <location>
        <begin position="246"/>
        <end position="265"/>
    </location>
</feature>
<keyword evidence="4" id="KW-0812">Transmembrane</keyword>
<dbReference type="Pfam" id="PF00990">
    <property type="entry name" value="GGDEF"/>
    <property type="match status" value="1"/>
</dbReference>
<dbReference type="InterPro" id="IPR000160">
    <property type="entry name" value="GGDEF_dom"/>
</dbReference>
<dbReference type="Pfam" id="PF07695">
    <property type="entry name" value="7TMR-DISM_7TM"/>
    <property type="match status" value="1"/>
</dbReference>
<dbReference type="PANTHER" id="PTHR45138:SF9">
    <property type="entry name" value="DIGUANYLATE CYCLASE DGCM-RELATED"/>
    <property type="match status" value="1"/>
</dbReference>
<feature type="transmembrane region" description="Helical" evidence="4">
    <location>
        <begin position="302"/>
        <end position="324"/>
    </location>
</feature>
<dbReference type="SUPFAM" id="SSF55073">
    <property type="entry name" value="Nucleotide cyclase"/>
    <property type="match status" value="1"/>
</dbReference>
<evidence type="ECO:0000313" key="7">
    <source>
        <dbReference type="EMBL" id="TCN84634.1"/>
    </source>
</evidence>
<evidence type="ECO:0000256" key="1">
    <source>
        <dbReference type="ARBA" id="ARBA00001946"/>
    </source>
</evidence>
<accession>A0A4R2FCH1</accession>
<proteinExistence type="predicted"/>
<dbReference type="InterPro" id="IPR011622">
    <property type="entry name" value="7TMR_DISM_rcpt_extracell_dom2"/>
</dbReference>
<comment type="catalytic activity">
    <reaction evidence="3">
        <text>2 GTP = 3',3'-c-di-GMP + 2 diphosphate</text>
        <dbReference type="Rhea" id="RHEA:24898"/>
        <dbReference type="ChEBI" id="CHEBI:33019"/>
        <dbReference type="ChEBI" id="CHEBI:37565"/>
        <dbReference type="ChEBI" id="CHEBI:58805"/>
        <dbReference type="EC" id="2.7.7.65"/>
    </reaction>
</comment>
<feature type="transmembrane region" description="Helical" evidence="4">
    <location>
        <begin position="360"/>
        <end position="380"/>
    </location>
</feature>
<dbReference type="InterPro" id="IPR029787">
    <property type="entry name" value="Nucleotide_cyclase"/>
</dbReference>
<dbReference type="EC" id="2.7.7.65" evidence="2"/>
<dbReference type="GO" id="GO:0052621">
    <property type="term" value="F:diguanylate cyclase activity"/>
    <property type="evidence" value="ECO:0007669"/>
    <property type="project" value="UniProtKB-EC"/>
</dbReference>
<comment type="caution">
    <text evidence="7">The sequence shown here is derived from an EMBL/GenBank/DDBJ whole genome shotgun (WGS) entry which is preliminary data.</text>
</comment>
<dbReference type="InterPro" id="IPR050469">
    <property type="entry name" value="Diguanylate_Cyclase"/>
</dbReference>
<dbReference type="PROSITE" id="PS50887">
    <property type="entry name" value="GGDEF"/>
    <property type="match status" value="1"/>
</dbReference>
<dbReference type="Gene3D" id="3.30.70.270">
    <property type="match status" value="1"/>
</dbReference>
<evidence type="ECO:0000256" key="4">
    <source>
        <dbReference type="SAM" id="Phobius"/>
    </source>
</evidence>
<dbReference type="GO" id="GO:1902201">
    <property type="term" value="P:negative regulation of bacterial-type flagellum-dependent cell motility"/>
    <property type="evidence" value="ECO:0007669"/>
    <property type="project" value="TreeGrafter"/>
</dbReference>
<dbReference type="GO" id="GO:0005886">
    <property type="term" value="C:plasma membrane"/>
    <property type="evidence" value="ECO:0007669"/>
    <property type="project" value="TreeGrafter"/>
</dbReference>
<evidence type="ECO:0000313" key="8">
    <source>
        <dbReference type="Proteomes" id="UP000294832"/>
    </source>
</evidence>
<dbReference type="CDD" id="cd01949">
    <property type="entry name" value="GGDEF"/>
    <property type="match status" value="1"/>
</dbReference>
<feature type="transmembrane region" description="Helical" evidence="4">
    <location>
        <begin position="331"/>
        <end position="354"/>
    </location>
</feature>
<dbReference type="PANTHER" id="PTHR45138">
    <property type="entry name" value="REGULATORY COMPONENTS OF SENSORY TRANSDUCTION SYSTEM"/>
    <property type="match status" value="1"/>
</dbReference>
<evidence type="ECO:0000256" key="5">
    <source>
        <dbReference type="SAM" id="SignalP"/>
    </source>
</evidence>
<reference evidence="7 8" key="1">
    <citation type="submission" date="2019-03" db="EMBL/GenBank/DDBJ databases">
        <title>Freshwater and sediment microbial communities from various areas in North America, analyzing microbe dynamics in response to fracking.</title>
        <authorList>
            <person name="Lamendella R."/>
        </authorList>
    </citation>
    <scope>NUCLEOTIDE SEQUENCE [LARGE SCALE GENOMIC DNA]</scope>
    <source>
        <strain evidence="7 8">74A</strain>
    </source>
</reference>
<dbReference type="Pfam" id="PF07696">
    <property type="entry name" value="7TMR-DISMED2"/>
    <property type="match status" value="1"/>
</dbReference>
<dbReference type="InterPro" id="IPR011623">
    <property type="entry name" value="7TMR_DISM_rcpt_extracell_dom1"/>
</dbReference>
<keyword evidence="5" id="KW-0732">Signal</keyword>
<sequence length="574" mass="64063">MMMFRSFIIFVMMCCWQAAEASEHKPLMPFVSAIGYLQDDSVTELSLAQVQQRFQNGDYIAVTQPFLTFGINHKTAWVRLSITNPISTQLRQSLVAAQTWVESVDVYLLQHQQVLKHWHAGDAEPASDHLVPTIGYMFDVDIPPAESEIFIRGQSLDPLTLPIALTSIEQARSQQIKTHVVLGIVYGFLLALIGFNMLLYISLKQIVALYYSFYIGCFVVMNLGYEGFAFSWFYPSSPQLQNYSTLFFMVLHGVCGLIFLSSYLPLSRKQSPLSRMLKLYVAVGIVSSVIAIFLQLHLLMSWIAFSFVTLTTLIMIVVALLNVAASVDARYLLLAVSFSMFGLLTSALSVWGIIPYTSWGFHGAEIGVVFEAMILATVLASRLRNIEQERITAQYLATHDLLTCLYNRRAFEDIAGQYLQQAENHCKPVSFIMIDIDHFKAVNDNYGHQVGDQALHQVAVLLSQQQRKNDILARWGGEEMAILLPDTALPQAVRYAEQLRALLECNPLTVAHKPIRITASFGVASCLIDIKQNCLATLFLEADHMLYMAKDSGRNLVAPAVAAVGISSPSVSTF</sequence>
<dbReference type="InterPro" id="IPR043128">
    <property type="entry name" value="Rev_trsase/Diguanyl_cyclase"/>
</dbReference>
<comment type="cofactor">
    <cofactor evidence="1">
        <name>Mg(2+)</name>
        <dbReference type="ChEBI" id="CHEBI:18420"/>
    </cofactor>
</comment>
<dbReference type="Gene3D" id="2.60.40.2380">
    <property type="match status" value="1"/>
</dbReference>
<feature type="chain" id="PRO_5020427468" description="diguanylate cyclase" evidence="5">
    <location>
        <begin position="22"/>
        <end position="574"/>
    </location>
</feature>
<dbReference type="AlphaFoldDB" id="A0A4R2FCH1"/>
<feature type="domain" description="GGDEF" evidence="6">
    <location>
        <begin position="427"/>
        <end position="562"/>
    </location>
</feature>
<dbReference type="OrthoDB" id="5289013at2"/>
<evidence type="ECO:0000256" key="2">
    <source>
        <dbReference type="ARBA" id="ARBA00012528"/>
    </source>
</evidence>
<feature type="signal peptide" evidence="5">
    <location>
        <begin position="1"/>
        <end position="21"/>
    </location>
</feature>
<feature type="transmembrane region" description="Helical" evidence="4">
    <location>
        <begin position="277"/>
        <end position="296"/>
    </location>
</feature>
<evidence type="ECO:0000259" key="6">
    <source>
        <dbReference type="PROSITE" id="PS50887"/>
    </source>
</evidence>
<dbReference type="Proteomes" id="UP000294832">
    <property type="component" value="Unassembled WGS sequence"/>
</dbReference>
<dbReference type="EMBL" id="SLWF01000011">
    <property type="protein sequence ID" value="TCN84634.1"/>
    <property type="molecule type" value="Genomic_DNA"/>
</dbReference>
<name>A0A4R2FCH1_9GAMM</name>
<keyword evidence="4" id="KW-0472">Membrane</keyword>
<feature type="transmembrane region" description="Helical" evidence="4">
    <location>
        <begin position="213"/>
        <end position="234"/>
    </location>
</feature>
<keyword evidence="8" id="KW-1185">Reference proteome</keyword>
<dbReference type="SMART" id="SM00267">
    <property type="entry name" value="GGDEF"/>
    <property type="match status" value="1"/>
</dbReference>
<keyword evidence="4" id="KW-1133">Transmembrane helix</keyword>
<dbReference type="RefSeq" id="WP_133038849.1">
    <property type="nucleotide sequence ID" value="NZ_SLWF01000011.1"/>
</dbReference>
<evidence type="ECO:0000256" key="3">
    <source>
        <dbReference type="ARBA" id="ARBA00034247"/>
    </source>
</evidence>
<protein>
    <recommendedName>
        <fullName evidence="2">diguanylate cyclase</fullName>
        <ecNumber evidence="2">2.7.7.65</ecNumber>
    </recommendedName>
</protein>
<gene>
    <name evidence="7" type="ORF">EDC91_11148</name>
</gene>
<organism evidence="7 8">
    <name type="scientific">Shewanella fodinae</name>
    <dbReference type="NCBI Taxonomy" id="552357"/>
    <lineage>
        <taxon>Bacteria</taxon>
        <taxon>Pseudomonadati</taxon>
        <taxon>Pseudomonadota</taxon>
        <taxon>Gammaproteobacteria</taxon>
        <taxon>Alteromonadales</taxon>
        <taxon>Shewanellaceae</taxon>
        <taxon>Shewanella</taxon>
    </lineage>
</organism>
<dbReference type="GO" id="GO:0043709">
    <property type="term" value="P:cell adhesion involved in single-species biofilm formation"/>
    <property type="evidence" value="ECO:0007669"/>
    <property type="project" value="TreeGrafter"/>
</dbReference>